<evidence type="ECO:0000256" key="2">
    <source>
        <dbReference type="ARBA" id="ARBA00006474"/>
    </source>
</evidence>
<dbReference type="InterPro" id="IPR002543">
    <property type="entry name" value="FtsK_dom"/>
</dbReference>
<keyword evidence="9 15" id="KW-1133">Transmembrane helix</keyword>
<feature type="transmembrane region" description="Helical" evidence="15">
    <location>
        <begin position="47"/>
        <end position="66"/>
    </location>
</feature>
<evidence type="ECO:0000256" key="4">
    <source>
        <dbReference type="ARBA" id="ARBA00022618"/>
    </source>
</evidence>
<dbReference type="RefSeq" id="WP_369017435.1">
    <property type="nucleotide sequence ID" value="NZ_CP121689.1"/>
</dbReference>
<dbReference type="Pfam" id="PF01580">
    <property type="entry name" value="FtsK_SpoIIIE"/>
    <property type="match status" value="1"/>
</dbReference>
<dbReference type="SUPFAM" id="SSF52540">
    <property type="entry name" value="P-loop containing nucleoside triphosphate hydrolases"/>
    <property type="match status" value="1"/>
</dbReference>
<dbReference type="PANTHER" id="PTHR22683:SF41">
    <property type="entry name" value="DNA TRANSLOCASE FTSK"/>
    <property type="match status" value="1"/>
</dbReference>
<evidence type="ECO:0000256" key="9">
    <source>
        <dbReference type="ARBA" id="ARBA00022989"/>
    </source>
</evidence>
<feature type="domain" description="FtsK" evidence="16">
    <location>
        <begin position="417"/>
        <end position="605"/>
    </location>
</feature>
<name>A0ABZ2YC05_9BACT</name>
<evidence type="ECO:0000256" key="8">
    <source>
        <dbReference type="ARBA" id="ARBA00022840"/>
    </source>
</evidence>
<dbReference type="PANTHER" id="PTHR22683">
    <property type="entry name" value="SPORULATION PROTEIN RELATED"/>
    <property type="match status" value="1"/>
</dbReference>
<accession>A0ABZ2YC05</accession>
<keyword evidence="8 13" id="KW-0067">ATP-binding</keyword>
<comment type="similarity">
    <text evidence="2">Belongs to the FtsK/SpoIIIE/SftA family.</text>
</comment>
<evidence type="ECO:0000256" key="13">
    <source>
        <dbReference type="PROSITE-ProRule" id="PRU00289"/>
    </source>
</evidence>
<keyword evidence="3" id="KW-1003">Cell membrane</keyword>
<keyword evidence="18" id="KW-1185">Reference proteome</keyword>
<evidence type="ECO:0000313" key="17">
    <source>
        <dbReference type="EMBL" id="WZL75289.1"/>
    </source>
</evidence>
<evidence type="ECO:0000256" key="5">
    <source>
        <dbReference type="ARBA" id="ARBA00022692"/>
    </source>
</evidence>
<dbReference type="InterPro" id="IPR036388">
    <property type="entry name" value="WH-like_DNA-bd_sf"/>
</dbReference>
<evidence type="ECO:0000256" key="1">
    <source>
        <dbReference type="ARBA" id="ARBA00004651"/>
    </source>
</evidence>
<keyword evidence="12" id="KW-0131">Cell cycle</keyword>
<dbReference type="InterPro" id="IPR018541">
    <property type="entry name" value="Ftsk_gamma"/>
</dbReference>
<feature type="compositionally biased region" description="Basic and acidic residues" evidence="14">
    <location>
        <begin position="223"/>
        <end position="244"/>
    </location>
</feature>
<reference evidence="17 18" key="1">
    <citation type="submission" date="2023-03" db="EMBL/GenBank/DDBJ databases">
        <title>Novel Species.</title>
        <authorList>
            <person name="Ma S."/>
        </authorList>
    </citation>
    <scope>NUCLEOTIDE SEQUENCE [LARGE SCALE GENOMIC DNA]</scope>
    <source>
        <strain evidence="17 18">B11</strain>
    </source>
</reference>
<dbReference type="InterPro" id="IPR041027">
    <property type="entry name" value="FtsK_alpha"/>
</dbReference>
<evidence type="ECO:0000256" key="12">
    <source>
        <dbReference type="ARBA" id="ARBA00023306"/>
    </source>
</evidence>
<keyword evidence="7" id="KW-0159">Chromosome partition</keyword>
<dbReference type="Pfam" id="PF17854">
    <property type="entry name" value="FtsK_alpha"/>
    <property type="match status" value="1"/>
</dbReference>
<feature type="binding site" evidence="13">
    <location>
        <begin position="434"/>
        <end position="441"/>
    </location>
    <ligand>
        <name>ATP</name>
        <dbReference type="ChEBI" id="CHEBI:30616"/>
    </ligand>
</feature>
<dbReference type="Gene3D" id="1.10.10.10">
    <property type="entry name" value="Winged helix-like DNA-binding domain superfamily/Winged helix DNA-binding domain"/>
    <property type="match status" value="1"/>
</dbReference>
<evidence type="ECO:0000256" key="15">
    <source>
        <dbReference type="SAM" id="Phobius"/>
    </source>
</evidence>
<keyword evidence="4" id="KW-0132">Cell division</keyword>
<evidence type="ECO:0000256" key="11">
    <source>
        <dbReference type="ARBA" id="ARBA00023136"/>
    </source>
</evidence>
<dbReference type="InterPro" id="IPR036390">
    <property type="entry name" value="WH_DNA-bd_sf"/>
</dbReference>
<evidence type="ECO:0000256" key="7">
    <source>
        <dbReference type="ARBA" id="ARBA00022829"/>
    </source>
</evidence>
<proteinExistence type="inferred from homology"/>
<feature type="transmembrane region" description="Helical" evidence="15">
    <location>
        <begin position="127"/>
        <end position="145"/>
    </location>
</feature>
<dbReference type="EMBL" id="CP121689">
    <property type="protein sequence ID" value="WZL75289.1"/>
    <property type="molecule type" value="Genomic_DNA"/>
</dbReference>
<dbReference type="Gene3D" id="3.30.980.40">
    <property type="match status" value="1"/>
</dbReference>
<dbReference type="Proteomes" id="UP001461341">
    <property type="component" value="Chromosome"/>
</dbReference>
<evidence type="ECO:0000313" key="18">
    <source>
        <dbReference type="Proteomes" id="UP001461341"/>
    </source>
</evidence>
<sequence>MINLKVKLLVTSFLSLFSIYLFLALLSLDVGIMGTFMKDNLLKALGLGSYIVPFYLGYLVVEVLTFSRPRRFKVYSRLTALALWLVVFVTLCHQKSEETSFFLPSGSMGGKLGQLIYDQMVYYLGKAGAWLLLISVAILATYLVGEGRVFRKAYAGLRNLHHRLFRKSRQVADIHRRHPTKEFVFQGREKDTPENAISDSPTLQETSLPGSIFTEEVFTFTEESPKSTSDFESRVAGTPEEKPVPELSDQEIGKGEKRFLLRAGAKPKKTTENSQKTGWTLPPTHLLDYHRKGRAKEKNLKTDITKNILKLEQTLSEFSVPGKVISVQVGPTITRYEFQPAPGIKVNKIVNLSNDIALAFAAAAVRIEAPIPGKAAVGIEIPNSYKEIVSLRELVESSQFQDSKSPLQIALGKSVTGEPLIWDLREAPHLLIAGATGSGKSVCINAILMSLLFRADPNQLRIALVDPKRVELSIYQGLPHLCAPVISEVRKTVKFLKWLCREMEQRYDMLSDLSVRNIEEYNYLVSEEEKLPYVVIVIDELADLMMTASSEVETSICRLAQMARAVGMHLVVATQRPSVDVITGLIKANFPSRLAFAVSSQADSKTILDGSGAEKLLGNGDFLFSPVGANKPIRGQGSFVSTREAKRVIEHWLVQKEQGKIFYSFNFNPREEIVEEGSEEDELYQEAVKVVVEAGRASTSLLQRRLRIGFNRAARMIERMEREGIVGPYEGSKSRKVIIGKKGGYNA</sequence>
<organism evidence="17 18">
    <name type="scientific">Thermatribacter velox</name>
    <dbReference type="NCBI Taxonomy" id="3039681"/>
    <lineage>
        <taxon>Bacteria</taxon>
        <taxon>Pseudomonadati</taxon>
        <taxon>Atribacterota</taxon>
        <taxon>Atribacteria</taxon>
        <taxon>Atribacterales</taxon>
        <taxon>Thermatribacteraceae</taxon>
        <taxon>Thermatribacter</taxon>
    </lineage>
</organism>
<dbReference type="SUPFAM" id="SSF46785">
    <property type="entry name" value="Winged helix' DNA-binding domain"/>
    <property type="match status" value="1"/>
</dbReference>
<keyword evidence="5 15" id="KW-0812">Transmembrane</keyword>
<evidence type="ECO:0000256" key="6">
    <source>
        <dbReference type="ARBA" id="ARBA00022741"/>
    </source>
</evidence>
<dbReference type="InterPro" id="IPR025199">
    <property type="entry name" value="FtsK_4TM"/>
</dbReference>
<gene>
    <name evidence="17" type="ORF">QBE54_06715</name>
</gene>
<evidence type="ECO:0000256" key="10">
    <source>
        <dbReference type="ARBA" id="ARBA00023125"/>
    </source>
</evidence>
<feature type="region of interest" description="Disordered" evidence="14">
    <location>
        <begin position="222"/>
        <end position="250"/>
    </location>
</feature>
<dbReference type="InterPro" id="IPR050206">
    <property type="entry name" value="FtsK/SpoIIIE/SftA"/>
</dbReference>
<dbReference type="SMART" id="SM00843">
    <property type="entry name" value="Ftsk_gamma"/>
    <property type="match status" value="1"/>
</dbReference>
<dbReference type="Gene3D" id="3.40.50.300">
    <property type="entry name" value="P-loop containing nucleotide triphosphate hydrolases"/>
    <property type="match status" value="1"/>
</dbReference>
<dbReference type="InterPro" id="IPR027417">
    <property type="entry name" value="P-loop_NTPase"/>
</dbReference>
<keyword evidence="11 15" id="KW-0472">Membrane</keyword>
<protein>
    <submittedName>
        <fullName evidence="17">DNA translocase FtsK 4TM domain-containing protein</fullName>
    </submittedName>
</protein>
<keyword evidence="6 13" id="KW-0547">Nucleotide-binding</keyword>
<dbReference type="Pfam" id="PF13491">
    <property type="entry name" value="FtsK_4TM"/>
    <property type="match status" value="1"/>
</dbReference>
<comment type="subcellular location">
    <subcellularLocation>
        <location evidence="1">Cell membrane</location>
        <topology evidence="1">Multi-pass membrane protein</topology>
    </subcellularLocation>
</comment>
<evidence type="ECO:0000256" key="3">
    <source>
        <dbReference type="ARBA" id="ARBA00022475"/>
    </source>
</evidence>
<dbReference type="Pfam" id="PF09397">
    <property type="entry name" value="FtsK_gamma"/>
    <property type="match status" value="1"/>
</dbReference>
<keyword evidence="10" id="KW-0238">DNA-binding</keyword>
<evidence type="ECO:0000259" key="16">
    <source>
        <dbReference type="PROSITE" id="PS50901"/>
    </source>
</evidence>
<dbReference type="PROSITE" id="PS50901">
    <property type="entry name" value="FTSK"/>
    <property type="match status" value="1"/>
</dbReference>
<evidence type="ECO:0000256" key="14">
    <source>
        <dbReference type="SAM" id="MobiDB-lite"/>
    </source>
</evidence>